<sequence length="88" mass="9025">MKSKFSGLNFDSVEVLTQEEKKKVKGGYGGTSTSYRCSNGGVTYSTLSECQSHCTAWGVAPCSSNPSACGGSTVGYYGLSGSGTCSLV</sequence>
<reference evidence="1 2" key="1">
    <citation type="submission" date="2022-06" db="EMBL/GenBank/DDBJ databases">
        <title>Runella sp. S5 genome sequencing.</title>
        <authorList>
            <person name="Park S."/>
        </authorList>
    </citation>
    <scope>NUCLEOTIDE SEQUENCE [LARGE SCALE GENOMIC DNA]</scope>
    <source>
        <strain evidence="1 2">S5</strain>
    </source>
</reference>
<dbReference type="RefSeq" id="WP_253528468.1">
    <property type="nucleotide sequence ID" value="NZ_JAMZEL010000005.1"/>
</dbReference>
<proteinExistence type="predicted"/>
<comment type="caution">
    <text evidence="1">The sequence shown here is derived from an EMBL/GenBank/DDBJ whole genome shotgun (WGS) entry which is preliminary data.</text>
</comment>
<evidence type="ECO:0000313" key="1">
    <source>
        <dbReference type="EMBL" id="MCP1383497.1"/>
    </source>
</evidence>
<dbReference type="EMBL" id="JAMZEL010000005">
    <property type="protein sequence ID" value="MCP1383497.1"/>
    <property type="molecule type" value="Genomic_DNA"/>
</dbReference>
<gene>
    <name evidence="1" type="ORF">NCI00_13720</name>
</gene>
<protein>
    <submittedName>
        <fullName evidence="1">Uncharacterized protein</fullName>
    </submittedName>
</protein>
<dbReference type="Proteomes" id="UP001204772">
    <property type="component" value="Unassembled WGS sequence"/>
</dbReference>
<name>A0ABT1FP38_9BACT</name>
<evidence type="ECO:0000313" key="2">
    <source>
        <dbReference type="Proteomes" id="UP001204772"/>
    </source>
</evidence>
<accession>A0ABT1FP38</accession>
<organism evidence="1 2">
    <name type="scientific">Runella salmonicolor</name>
    <dbReference type="NCBI Taxonomy" id="2950278"/>
    <lineage>
        <taxon>Bacteria</taxon>
        <taxon>Pseudomonadati</taxon>
        <taxon>Bacteroidota</taxon>
        <taxon>Cytophagia</taxon>
        <taxon>Cytophagales</taxon>
        <taxon>Spirosomataceae</taxon>
        <taxon>Runella</taxon>
    </lineage>
</organism>
<keyword evidence="2" id="KW-1185">Reference proteome</keyword>